<evidence type="ECO:0000256" key="1">
    <source>
        <dbReference type="SAM" id="MobiDB-lite"/>
    </source>
</evidence>
<feature type="region of interest" description="Disordered" evidence="1">
    <location>
        <begin position="309"/>
        <end position="386"/>
    </location>
</feature>
<dbReference type="Proteomes" id="UP000799437">
    <property type="component" value="Unassembled WGS sequence"/>
</dbReference>
<keyword evidence="3" id="KW-1185">Reference proteome</keyword>
<feature type="region of interest" description="Disordered" evidence="1">
    <location>
        <begin position="1"/>
        <end position="35"/>
    </location>
</feature>
<evidence type="ECO:0000313" key="2">
    <source>
        <dbReference type="EMBL" id="KAF2758519.1"/>
    </source>
</evidence>
<name>A0A6A6W8I1_9PEZI</name>
<dbReference type="AlphaFoldDB" id="A0A6A6W8I1"/>
<feature type="compositionally biased region" description="Low complexity" evidence="1">
    <location>
        <begin position="1"/>
        <end position="15"/>
    </location>
</feature>
<evidence type="ECO:0000313" key="3">
    <source>
        <dbReference type="Proteomes" id="UP000799437"/>
    </source>
</evidence>
<dbReference type="EMBL" id="ML996571">
    <property type="protein sequence ID" value="KAF2758519.1"/>
    <property type="molecule type" value="Genomic_DNA"/>
</dbReference>
<accession>A0A6A6W8I1</accession>
<dbReference type="GeneID" id="54482082"/>
<dbReference type="RefSeq" id="XP_033600970.1">
    <property type="nucleotide sequence ID" value="XM_033741028.1"/>
</dbReference>
<sequence length="386" mass="43251">MPSPTTTNPPIAITPKPSPSNNTHHLRRKRSNSDTHLTYIRSQSAHRSALFHSAATAMSTASSSTSDPLTSLLAKHTSLRTYADTLISRTHTDPRLHPMQRRDDGYTHYDRLARGHKHKHEHDEIDATARWRFRWYLASGERGENAEESELMVFEELRACAAETACIVAKTKRMGLKGWLGGREWAWGVAALAVGYEVHDATLLRLKALLQYGLRRLDESPGAEGAVTGVVKAAVRVWAMLEHDLKNVRLMYLVDVVNAWKEKMAVSRAYVHLLLSADSRSQEAPEGPKRKNVDKDGFPFPLVLAVPRTRRRQTVTAETPLPDPFQDNSDNEESGDMPSSPLISESDRPVEHSDDEQDEGFGKGMEIGYALKRMSLKPTVERRTTS</sequence>
<organism evidence="2 3">
    <name type="scientific">Pseudovirgaria hyperparasitica</name>
    <dbReference type="NCBI Taxonomy" id="470096"/>
    <lineage>
        <taxon>Eukaryota</taxon>
        <taxon>Fungi</taxon>
        <taxon>Dikarya</taxon>
        <taxon>Ascomycota</taxon>
        <taxon>Pezizomycotina</taxon>
        <taxon>Dothideomycetes</taxon>
        <taxon>Dothideomycetes incertae sedis</taxon>
        <taxon>Acrospermales</taxon>
        <taxon>Acrospermaceae</taxon>
        <taxon>Pseudovirgaria</taxon>
    </lineage>
</organism>
<reference evidence="2" key="1">
    <citation type="journal article" date="2020" name="Stud. Mycol.">
        <title>101 Dothideomycetes genomes: a test case for predicting lifestyles and emergence of pathogens.</title>
        <authorList>
            <person name="Haridas S."/>
            <person name="Albert R."/>
            <person name="Binder M."/>
            <person name="Bloem J."/>
            <person name="Labutti K."/>
            <person name="Salamov A."/>
            <person name="Andreopoulos B."/>
            <person name="Baker S."/>
            <person name="Barry K."/>
            <person name="Bills G."/>
            <person name="Bluhm B."/>
            <person name="Cannon C."/>
            <person name="Castanera R."/>
            <person name="Culley D."/>
            <person name="Daum C."/>
            <person name="Ezra D."/>
            <person name="Gonzalez J."/>
            <person name="Henrissat B."/>
            <person name="Kuo A."/>
            <person name="Liang C."/>
            <person name="Lipzen A."/>
            <person name="Lutzoni F."/>
            <person name="Magnuson J."/>
            <person name="Mondo S."/>
            <person name="Nolan M."/>
            <person name="Ohm R."/>
            <person name="Pangilinan J."/>
            <person name="Park H.-J."/>
            <person name="Ramirez L."/>
            <person name="Alfaro M."/>
            <person name="Sun H."/>
            <person name="Tritt A."/>
            <person name="Yoshinaga Y."/>
            <person name="Zwiers L.-H."/>
            <person name="Turgeon B."/>
            <person name="Goodwin S."/>
            <person name="Spatafora J."/>
            <person name="Crous P."/>
            <person name="Grigoriev I."/>
        </authorList>
    </citation>
    <scope>NUCLEOTIDE SEQUENCE</scope>
    <source>
        <strain evidence="2">CBS 121739</strain>
    </source>
</reference>
<protein>
    <submittedName>
        <fullName evidence="2">Uncharacterized protein</fullName>
    </submittedName>
</protein>
<gene>
    <name evidence="2" type="ORF">EJ05DRAFT_353592</name>
</gene>
<proteinExistence type="predicted"/>